<dbReference type="AlphaFoldDB" id="A0A4P9W642"/>
<sequence>MSLVCHRPSGAGPFRPAGWAPADAIRLPDVPGGLGPQHSWEWGRAGTELGRVATSSFERALCLFKDSNDAQWNMKSSGRKVPSKGKWLIFVRDVSLNWAARFGKEKSVLTASEGQSFHNCGRCILLAWWRWQRDRAHGFGKENKGNAIAGNKGDWTKALHIPGGHGFLALEGEMRGVEQGGRTRVETNVSKGGREDEAGDVWRDGLDFWVATRYLSLKGFETVRGGPPTTPIRETDPPKYNLAKFDRMREEGEGVDAADGDAPKKLAMTIVAQTKKDWANQRRGKVFQLSMSKGYLGLSRDGDSAAKSDSQALAAWAWQCVIQRSPKTFPFPDPTPK</sequence>
<name>A0A4P9W642_9FUNG</name>
<keyword evidence="2" id="KW-1185">Reference proteome</keyword>
<protein>
    <submittedName>
        <fullName evidence="1">Uncharacterized protein</fullName>
    </submittedName>
</protein>
<organism evidence="1 2">
    <name type="scientific">Blyttiomyces helicus</name>
    <dbReference type="NCBI Taxonomy" id="388810"/>
    <lineage>
        <taxon>Eukaryota</taxon>
        <taxon>Fungi</taxon>
        <taxon>Fungi incertae sedis</taxon>
        <taxon>Chytridiomycota</taxon>
        <taxon>Chytridiomycota incertae sedis</taxon>
        <taxon>Chytridiomycetes</taxon>
        <taxon>Chytridiomycetes incertae sedis</taxon>
        <taxon>Blyttiomyces</taxon>
    </lineage>
</organism>
<proteinExistence type="predicted"/>
<reference evidence="2" key="1">
    <citation type="journal article" date="2018" name="Nat. Microbiol.">
        <title>Leveraging single-cell genomics to expand the fungal tree of life.</title>
        <authorList>
            <person name="Ahrendt S.R."/>
            <person name="Quandt C.A."/>
            <person name="Ciobanu D."/>
            <person name="Clum A."/>
            <person name="Salamov A."/>
            <person name="Andreopoulos B."/>
            <person name="Cheng J.F."/>
            <person name="Woyke T."/>
            <person name="Pelin A."/>
            <person name="Henrissat B."/>
            <person name="Reynolds N.K."/>
            <person name="Benny G.L."/>
            <person name="Smith M.E."/>
            <person name="James T.Y."/>
            <person name="Grigoriev I.V."/>
        </authorList>
    </citation>
    <scope>NUCLEOTIDE SEQUENCE [LARGE SCALE GENOMIC DNA]</scope>
</reference>
<gene>
    <name evidence="1" type="ORF">BDK51DRAFT_33003</name>
</gene>
<accession>A0A4P9W642</accession>
<dbReference type="EMBL" id="KZ997884">
    <property type="protein sequence ID" value="RKO86823.1"/>
    <property type="molecule type" value="Genomic_DNA"/>
</dbReference>
<evidence type="ECO:0000313" key="1">
    <source>
        <dbReference type="EMBL" id="RKO86823.1"/>
    </source>
</evidence>
<evidence type="ECO:0000313" key="2">
    <source>
        <dbReference type="Proteomes" id="UP000269721"/>
    </source>
</evidence>
<dbReference type="Proteomes" id="UP000269721">
    <property type="component" value="Unassembled WGS sequence"/>
</dbReference>